<dbReference type="KEGG" id="sfd:USDA257_c40560"/>
<dbReference type="HOGENOM" id="CLU_3317057_0_0_5"/>
<dbReference type="PATRIC" id="fig|1185652.3.peg.4210"/>
<gene>
    <name evidence="1" type="ORF">USDA257_c40560</name>
</gene>
<evidence type="ECO:0000313" key="1">
    <source>
        <dbReference type="EMBL" id="AFL52599.1"/>
    </source>
</evidence>
<proteinExistence type="predicted"/>
<protein>
    <submittedName>
        <fullName evidence="1">Uncharacterized protein</fullName>
    </submittedName>
</protein>
<name>I3X9P3_SINF2</name>
<evidence type="ECO:0000313" key="2">
    <source>
        <dbReference type="Proteomes" id="UP000006180"/>
    </source>
</evidence>
<sequence>MHAVDNPMEGKSKVCQFWAVEGAFRAGEFLRLVLEHVEN</sequence>
<dbReference type="AlphaFoldDB" id="I3X9P3"/>
<accession>I3X9P3</accession>
<organism evidence="1 2">
    <name type="scientific">Sinorhizobium fredii (strain USDA 257)</name>
    <dbReference type="NCBI Taxonomy" id="1185652"/>
    <lineage>
        <taxon>Bacteria</taxon>
        <taxon>Pseudomonadati</taxon>
        <taxon>Pseudomonadota</taxon>
        <taxon>Alphaproteobacteria</taxon>
        <taxon>Hyphomicrobiales</taxon>
        <taxon>Rhizobiaceae</taxon>
        <taxon>Sinorhizobium/Ensifer group</taxon>
        <taxon>Sinorhizobium</taxon>
    </lineage>
</organism>
<reference evidence="1 2" key="1">
    <citation type="journal article" date="2012" name="J. Bacteriol.">
        <title>Complete genome sequence of the broad-host-range strain Sinorhizobium fredii USDA257.</title>
        <authorList>
            <person name="Schuldes J."/>
            <person name="Rodriguez Orbegoso M."/>
            <person name="Schmeisser C."/>
            <person name="Krishnan H.B."/>
            <person name="Daniel R."/>
            <person name="Streit W.R."/>
        </authorList>
    </citation>
    <scope>NUCLEOTIDE SEQUENCE [LARGE SCALE GENOMIC DNA]</scope>
    <source>
        <strain evidence="1 2">USDA 257</strain>
    </source>
</reference>
<dbReference type="Proteomes" id="UP000006180">
    <property type="component" value="Chromosome"/>
</dbReference>
<dbReference type="EMBL" id="CP003563">
    <property type="protein sequence ID" value="AFL52599.1"/>
    <property type="molecule type" value="Genomic_DNA"/>
</dbReference>